<accession>A0A430HF38</accession>
<keyword evidence="3" id="KW-1185">Reference proteome</keyword>
<organism evidence="2 3">
    <name type="scientific">Massilia atriviolacea</name>
    <dbReference type="NCBI Taxonomy" id="2495579"/>
    <lineage>
        <taxon>Bacteria</taxon>
        <taxon>Pseudomonadati</taxon>
        <taxon>Pseudomonadota</taxon>
        <taxon>Betaproteobacteria</taxon>
        <taxon>Burkholderiales</taxon>
        <taxon>Oxalobacteraceae</taxon>
        <taxon>Telluria group</taxon>
        <taxon>Massilia</taxon>
    </lineage>
</organism>
<dbReference type="AlphaFoldDB" id="A0A430HF38"/>
<name>A0A430HF38_9BURK</name>
<evidence type="ECO:0000313" key="2">
    <source>
        <dbReference type="EMBL" id="RSZ56135.1"/>
    </source>
</evidence>
<reference evidence="2 3" key="1">
    <citation type="submission" date="2018-12" db="EMBL/GenBank/DDBJ databases">
        <authorList>
            <person name="Yang E."/>
        </authorList>
    </citation>
    <scope>NUCLEOTIDE SEQUENCE [LARGE SCALE GENOMIC DNA]</scope>
    <source>
        <strain evidence="2 3">SOD</strain>
    </source>
</reference>
<sequence length="101" mass="10640">MHNTHVRSGVSDSQAGNMPGAPSLADGVRQQSHDIEGQIVDARILIEAIFHEIDGMHDLPPAAMHRVNVINCFATCALRNLTLVAAANNNVLLMTASGGTA</sequence>
<dbReference type="OrthoDB" id="35116at149698"/>
<dbReference type="EMBL" id="RXLQ01000018">
    <property type="protein sequence ID" value="RSZ56135.1"/>
    <property type="molecule type" value="Genomic_DNA"/>
</dbReference>
<feature type="region of interest" description="Disordered" evidence="1">
    <location>
        <begin position="1"/>
        <end position="32"/>
    </location>
</feature>
<dbReference type="RefSeq" id="WP_126076980.1">
    <property type="nucleotide sequence ID" value="NZ_CP051166.1"/>
</dbReference>
<evidence type="ECO:0000256" key="1">
    <source>
        <dbReference type="SAM" id="MobiDB-lite"/>
    </source>
</evidence>
<evidence type="ECO:0000313" key="3">
    <source>
        <dbReference type="Proteomes" id="UP000278085"/>
    </source>
</evidence>
<proteinExistence type="predicted"/>
<gene>
    <name evidence="2" type="ORF">EJB06_26215</name>
</gene>
<comment type="caution">
    <text evidence="2">The sequence shown here is derived from an EMBL/GenBank/DDBJ whole genome shotgun (WGS) entry which is preliminary data.</text>
</comment>
<dbReference type="Proteomes" id="UP000278085">
    <property type="component" value="Unassembled WGS sequence"/>
</dbReference>
<protein>
    <submittedName>
        <fullName evidence="2">Uncharacterized protein</fullName>
    </submittedName>
</protein>